<protein>
    <recommendedName>
        <fullName evidence="8">Glutamine--tRNA ligase</fullName>
        <ecNumber evidence="8">6.1.1.18</ecNumber>
    </recommendedName>
    <alternativeName>
        <fullName evidence="8">Glutaminyl-tRNA synthetase</fullName>
        <shortName evidence="8">GlnRS</shortName>
    </alternativeName>
</protein>
<dbReference type="Gene3D" id="2.40.240.10">
    <property type="entry name" value="Ribosomal Protein L25, Chain P"/>
    <property type="match status" value="2"/>
</dbReference>
<comment type="subcellular location">
    <subcellularLocation>
        <location evidence="8">Cytoplasm</location>
    </subcellularLocation>
</comment>
<feature type="binding site" evidence="8">
    <location>
        <position position="88"/>
    </location>
    <ligand>
        <name>L-glutamine</name>
        <dbReference type="ChEBI" id="CHEBI:58359"/>
    </ligand>
</feature>
<evidence type="ECO:0000256" key="9">
    <source>
        <dbReference type="RuleBase" id="RU363037"/>
    </source>
</evidence>
<name>A0A4Y7XEU0_9GAMM</name>
<keyword evidence="2 8" id="KW-0963">Cytoplasm</keyword>
<organism evidence="14 15">
    <name type="scientific">Alkanindiges illinoisensis</name>
    <dbReference type="NCBI Taxonomy" id="197183"/>
    <lineage>
        <taxon>Bacteria</taxon>
        <taxon>Pseudomonadati</taxon>
        <taxon>Pseudomonadota</taxon>
        <taxon>Gammaproteobacteria</taxon>
        <taxon>Moraxellales</taxon>
        <taxon>Moraxellaceae</taxon>
        <taxon>Alkanindiges</taxon>
    </lineage>
</organism>
<keyword evidence="6 8" id="KW-0648">Protein biosynthesis</keyword>
<dbReference type="GO" id="GO:0005524">
    <property type="term" value="F:ATP binding"/>
    <property type="evidence" value="ECO:0007669"/>
    <property type="project" value="UniProtKB-UniRule"/>
</dbReference>
<accession>A0A4Y7XEU0</accession>
<proteinExistence type="inferred from homology"/>
<evidence type="ECO:0000256" key="5">
    <source>
        <dbReference type="ARBA" id="ARBA00022840"/>
    </source>
</evidence>
<dbReference type="FunFam" id="3.40.50.620:FF:000037">
    <property type="entry name" value="Glutamine--tRNA ligase cytoplasmic"/>
    <property type="match status" value="1"/>
</dbReference>
<dbReference type="InterPro" id="IPR014729">
    <property type="entry name" value="Rossmann-like_a/b/a_fold"/>
</dbReference>
<dbReference type="GO" id="GO:0004819">
    <property type="term" value="F:glutamine-tRNA ligase activity"/>
    <property type="evidence" value="ECO:0007669"/>
    <property type="project" value="UniProtKB-UniRule"/>
</dbReference>
<dbReference type="GO" id="GO:0005829">
    <property type="term" value="C:cytosol"/>
    <property type="evidence" value="ECO:0007669"/>
    <property type="project" value="TreeGrafter"/>
</dbReference>
<dbReference type="NCBIfam" id="NF011291">
    <property type="entry name" value="PRK14703.1"/>
    <property type="match status" value="1"/>
</dbReference>
<feature type="binding site" evidence="8">
    <location>
        <begin position="56"/>
        <end position="58"/>
    </location>
    <ligand>
        <name>ATP</name>
        <dbReference type="ChEBI" id="CHEBI:30616"/>
    </ligand>
</feature>
<feature type="binding site" evidence="8">
    <location>
        <begin position="282"/>
        <end position="283"/>
    </location>
    <ligand>
        <name>ATP</name>
        <dbReference type="ChEBI" id="CHEBI:30616"/>
    </ligand>
</feature>
<dbReference type="PANTHER" id="PTHR43097">
    <property type="entry name" value="GLUTAMINE-TRNA LIGASE"/>
    <property type="match status" value="1"/>
</dbReference>
<evidence type="ECO:0000256" key="2">
    <source>
        <dbReference type="ARBA" id="ARBA00022490"/>
    </source>
</evidence>
<keyword evidence="15" id="KW-1185">Reference proteome</keyword>
<dbReference type="SUPFAM" id="SSF50715">
    <property type="entry name" value="Ribosomal protein L25-like"/>
    <property type="match status" value="1"/>
</dbReference>
<dbReference type="InterPro" id="IPR050132">
    <property type="entry name" value="Gln/Glu-tRNA_Ligase"/>
</dbReference>
<dbReference type="SUPFAM" id="SSF52374">
    <property type="entry name" value="Nucleotidylyl transferase"/>
    <property type="match status" value="1"/>
</dbReference>
<keyword evidence="4 8" id="KW-0547">Nucleotide-binding</keyword>
<evidence type="ECO:0000256" key="4">
    <source>
        <dbReference type="ARBA" id="ARBA00022741"/>
    </source>
</evidence>
<evidence type="ECO:0000313" key="15">
    <source>
        <dbReference type="Proteomes" id="UP000297834"/>
    </source>
</evidence>
<evidence type="ECO:0000256" key="6">
    <source>
        <dbReference type="ARBA" id="ARBA00022917"/>
    </source>
</evidence>
<dbReference type="PRINTS" id="PR00987">
    <property type="entry name" value="TRNASYNTHGLU"/>
</dbReference>
<gene>
    <name evidence="8" type="primary">glnS</name>
    <name evidence="14" type="ORF">E2B99_02130</name>
</gene>
<keyword evidence="3 8" id="KW-0436">Ligase</keyword>
<dbReference type="HAMAP" id="MF_00126">
    <property type="entry name" value="Gln_tRNA_synth"/>
    <property type="match status" value="1"/>
</dbReference>
<evidence type="ECO:0000259" key="13">
    <source>
        <dbReference type="Pfam" id="PF20974"/>
    </source>
</evidence>
<feature type="region of interest" description="Disordered" evidence="10">
    <location>
        <begin position="1"/>
        <end position="21"/>
    </location>
</feature>
<keyword evidence="5 8" id="KW-0067">ATP-binding</keyword>
<evidence type="ECO:0000256" key="3">
    <source>
        <dbReference type="ARBA" id="ARBA00022598"/>
    </source>
</evidence>
<feature type="binding site" evidence="8">
    <location>
        <position position="252"/>
    </location>
    <ligand>
        <name>ATP</name>
        <dbReference type="ChEBI" id="CHEBI:30616"/>
    </ligand>
</feature>
<dbReference type="Pfam" id="PF00749">
    <property type="entry name" value="tRNA-synt_1c"/>
    <property type="match status" value="1"/>
</dbReference>
<evidence type="ECO:0000313" key="14">
    <source>
        <dbReference type="EMBL" id="TEU30320.1"/>
    </source>
</evidence>
<dbReference type="InterPro" id="IPR020058">
    <property type="entry name" value="Glu/Gln-tRNA-synth_Ib_cat-dom"/>
</dbReference>
<sequence length="570" mass="64486">MKPNDAATAMPDLTPTSSNALQQQQAQAGLDFIRQIIADDLASGKHSQIVSRFPPEPNGYLHLGHVKSICLNFGVAIENNGLCNLRLDDTNPSAEKQEYVDNIKNDIHWLGFDWNGEIRYASSYFDQLYQWAVQLIEQGDAYVDLQTPEQIKLNRGSFTEAGTNSPNRDQTVEENLKLFEQMRAGEFNEGAAVLRAKIDMASPNVHLRDPVLYRVLKAHHHQTGDKWCIYPMYDYAHPLSDAIEGITHSLCTLEFEDHRPFYDWIISKVNTQAKPRQIEFSRLNVDYTLTSKRKLKKLVDDGVVQGWDDPRMPTIAGMRRRGFTAEGLRDFCQRTGVSKADGVVDIGLLEFCIRQSLENTAPRAMAVLNPLKVTLTNLPDSMTLQHSRHPNVDMGERDIPLSSVIYIDRNDFAEVPPKGFKRLIPDGEVRLRHAYVIKCNEVIKDANGEVVELKCSIDPETLGKNPEGRKVKGVIHWVDSAQGVSAEVRIYERLFSNPNPEAGDDFMQNLNPESVKVLQAVIEPSLAQAKAGDRFQFEREGYFVADEKDFTQNQPVFNRILDLRDSYKPS</sequence>
<dbReference type="InterPro" id="IPR004514">
    <property type="entry name" value="Gln-tRNA-synth"/>
</dbReference>
<dbReference type="RefSeq" id="WP_134243351.1">
    <property type="nucleotide sequence ID" value="NZ_SNTY01000009.1"/>
</dbReference>
<evidence type="ECO:0000259" key="12">
    <source>
        <dbReference type="Pfam" id="PF03950"/>
    </source>
</evidence>
<dbReference type="InterPro" id="IPR020059">
    <property type="entry name" value="Glu/Gln-tRNA-synth_Ib_codon-bd"/>
</dbReference>
<feature type="short sequence motif" description="'HIGH' region" evidence="8">
    <location>
        <begin position="55"/>
        <end position="65"/>
    </location>
</feature>
<feature type="domain" description="Glutamyl/glutaminyl-tRNA synthetase class Ib catalytic" evidence="11">
    <location>
        <begin position="49"/>
        <end position="357"/>
    </location>
</feature>
<evidence type="ECO:0000256" key="1">
    <source>
        <dbReference type="ARBA" id="ARBA00005594"/>
    </source>
</evidence>
<dbReference type="NCBIfam" id="TIGR00440">
    <property type="entry name" value="glnS"/>
    <property type="match status" value="1"/>
</dbReference>
<evidence type="ECO:0000256" key="10">
    <source>
        <dbReference type="SAM" id="MobiDB-lite"/>
    </source>
</evidence>
<dbReference type="Pfam" id="PF03950">
    <property type="entry name" value="tRNA-synt_1c_C"/>
    <property type="match status" value="1"/>
</dbReference>
<dbReference type="STRING" id="1120977.GCA_000619845_00549"/>
<dbReference type="FunFam" id="3.90.800.10:FF:000001">
    <property type="entry name" value="Glutamine--tRNA ligase"/>
    <property type="match status" value="1"/>
</dbReference>
<dbReference type="EC" id="6.1.1.18" evidence="8"/>
<dbReference type="Proteomes" id="UP000297834">
    <property type="component" value="Unassembled WGS sequence"/>
</dbReference>
<dbReference type="InterPro" id="IPR049437">
    <property type="entry name" value="tRNA-synt_1c_C2"/>
</dbReference>
<dbReference type="Pfam" id="PF20974">
    <property type="entry name" value="tRNA-synt_1c_C2"/>
    <property type="match status" value="1"/>
</dbReference>
<feature type="binding site" evidence="8">
    <location>
        <position position="233"/>
    </location>
    <ligand>
        <name>L-glutamine</name>
        <dbReference type="ChEBI" id="CHEBI:58359"/>
    </ligand>
</feature>
<reference evidence="14 15" key="1">
    <citation type="submission" date="2019-03" db="EMBL/GenBank/DDBJ databases">
        <title>Alkanindiges illinoisensis: a potential pathogenic isolated from ascites of a gastric cancer patient with abdominal metastasis.</title>
        <authorList>
            <person name="Hu X."/>
            <person name="Yang B."/>
            <person name="Yan X."/>
            <person name="Lin L."/>
            <person name="Zhao H."/>
            <person name="Zhou F."/>
            <person name="Su B."/>
            <person name="Chen J."/>
            <person name="Rui Y."/>
            <person name="Wang Q."/>
            <person name="Zheng L."/>
        </authorList>
    </citation>
    <scope>NUCLEOTIDE SEQUENCE [LARGE SCALE GENOMIC DNA]</scope>
    <source>
        <strain evidence="14 15">NFYY 23406</strain>
    </source>
</reference>
<dbReference type="InterPro" id="IPR022861">
    <property type="entry name" value="Gln_tRNA_ligase_bac"/>
</dbReference>
<dbReference type="AlphaFoldDB" id="A0A4Y7XEU0"/>
<feature type="domain" description="Glutamyl/glutaminyl-tRNA synthetase class Ib anti-codon binding" evidence="12">
    <location>
        <begin position="361"/>
        <end position="458"/>
    </location>
</feature>
<feature type="short sequence motif" description="'KMSKS' region" evidence="8">
    <location>
        <begin position="289"/>
        <end position="293"/>
    </location>
</feature>
<dbReference type="CDD" id="cd00807">
    <property type="entry name" value="GlnRS_core"/>
    <property type="match status" value="1"/>
</dbReference>
<dbReference type="InterPro" id="IPR020056">
    <property type="entry name" value="Rbsml_bL25/Gln-tRNA_synth_N"/>
</dbReference>
<keyword evidence="7 8" id="KW-0030">Aminoacyl-tRNA synthetase</keyword>
<comment type="similarity">
    <text evidence="1 8 9">Belongs to the class-I aminoacyl-tRNA synthetase family.</text>
</comment>
<dbReference type="OrthoDB" id="9801560at2"/>
<dbReference type="GO" id="GO:0006424">
    <property type="term" value="P:glutamyl-tRNA aminoacylation"/>
    <property type="evidence" value="ECO:0007669"/>
    <property type="project" value="UniProtKB-UniRule"/>
</dbReference>
<evidence type="ECO:0000256" key="7">
    <source>
        <dbReference type="ARBA" id="ARBA00023146"/>
    </source>
</evidence>
<evidence type="ECO:0000256" key="8">
    <source>
        <dbReference type="HAMAP-Rule" id="MF_00126"/>
    </source>
</evidence>
<dbReference type="PANTHER" id="PTHR43097:SF5">
    <property type="entry name" value="GLUTAMATE--TRNA LIGASE"/>
    <property type="match status" value="1"/>
</dbReference>
<dbReference type="InterPro" id="IPR011035">
    <property type="entry name" value="Ribosomal_bL25/Gln-tRNA_synth"/>
</dbReference>
<dbReference type="EMBL" id="SNTY01000009">
    <property type="protein sequence ID" value="TEU30320.1"/>
    <property type="molecule type" value="Genomic_DNA"/>
</dbReference>
<comment type="caution">
    <text evidence="8">Lacks conserved residue(s) required for the propagation of feature annotation.</text>
</comment>
<comment type="catalytic activity">
    <reaction evidence="8">
        <text>tRNA(Gln) + L-glutamine + ATP = L-glutaminyl-tRNA(Gln) + AMP + diphosphate</text>
        <dbReference type="Rhea" id="RHEA:20121"/>
        <dbReference type="Rhea" id="RHEA-COMP:9662"/>
        <dbReference type="Rhea" id="RHEA-COMP:9681"/>
        <dbReference type="ChEBI" id="CHEBI:30616"/>
        <dbReference type="ChEBI" id="CHEBI:33019"/>
        <dbReference type="ChEBI" id="CHEBI:58359"/>
        <dbReference type="ChEBI" id="CHEBI:78442"/>
        <dbReference type="ChEBI" id="CHEBI:78521"/>
        <dbReference type="ChEBI" id="CHEBI:456215"/>
        <dbReference type="EC" id="6.1.1.18"/>
    </reaction>
</comment>
<comment type="caution">
    <text evidence="14">The sequence shown here is derived from an EMBL/GenBank/DDBJ whole genome shotgun (WGS) entry which is preliminary data.</text>
</comment>
<comment type="subunit">
    <text evidence="8">Monomer.</text>
</comment>
<dbReference type="InterPro" id="IPR000924">
    <property type="entry name" value="Glu/Gln-tRNA-synth"/>
</dbReference>
<dbReference type="Gene3D" id="3.40.50.620">
    <property type="entry name" value="HUPs"/>
    <property type="match status" value="1"/>
</dbReference>
<evidence type="ECO:0000259" key="11">
    <source>
        <dbReference type="Pfam" id="PF00749"/>
    </source>
</evidence>
<feature type="domain" description="tRNA synthetases class I (E and Q) anti-codon binding" evidence="13">
    <location>
        <begin position="474"/>
        <end position="546"/>
    </location>
</feature>
<dbReference type="GO" id="GO:0006425">
    <property type="term" value="P:glutaminyl-tRNA aminoacylation"/>
    <property type="evidence" value="ECO:0007669"/>
    <property type="project" value="UniProtKB-UniRule"/>
</dbReference>